<reference evidence="1 2" key="2">
    <citation type="submission" date="2020-03" db="EMBL/GenBank/DDBJ databases">
        <authorList>
            <person name="Ichikawa N."/>
            <person name="Kimura A."/>
            <person name="Kitahashi Y."/>
            <person name="Uohara A."/>
        </authorList>
    </citation>
    <scope>NUCLEOTIDE SEQUENCE [LARGE SCALE GENOMIC DNA]</scope>
    <source>
        <strain evidence="1 2">NBRC 107702</strain>
    </source>
</reference>
<evidence type="ECO:0000313" key="1">
    <source>
        <dbReference type="EMBL" id="BCB76564.1"/>
    </source>
</evidence>
<dbReference type="EMBL" id="AP022870">
    <property type="protein sequence ID" value="BCB76564.1"/>
    <property type="molecule type" value="Genomic_DNA"/>
</dbReference>
<keyword evidence="1" id="KW-0540">Nuclease</keyword>
<dbReference type="GO" id="GO:0004519">
    <property type="term" value="F:endonuclease activity"/>
    <property type="evidence" value="ECO:0007669"/>
    <property type="project" value="UniProtKB-KW"/>
</dbReference>
<protein>
    <submittedName>
        <fullName evidence="1">Endonuclease</fullName>
    </submittedName>
</protein>
<sequence length="222" mass="24320">MGAGGYAGSMNTLTERRATARGLLNRYGRGFADACGFSVIANPASLFQLLILAVLTSGRGDYHKQVALAHKLREQGWDSPTRLAGAPHERRVQVIRAAGRRDAERLATTLGDLAEAVADRYRGDLRRLRRAAGYKPDQERRLLTELPNVSDRAADLFFQEVQVLWSEVFPFAERRALAAARKLGLATTTAELASITGGDESERLAWVAGALTRLDRENGTNK</sequence>
<proteinExistence type="predicted"/>
<keyword evidence="1" id="KW-0255">Endonuclease</keyword>
<name>A0A6F8XRV1_9ACTN</name>
<evidence type="ECO:0000313" key="2">
    <source>
        <dbReference type="Proteomes" id="UP000502508"/>
    </source>
</evidence>
<keyword evidence="2" id="KW-1185">Reference proteome</keyword>
<dbReference type="Proteomes" id="UP000502508">
    <property type="component" value="Chromosome"/>
</dbReference>
<accession>A0A6F8XRV1</accession>
<gene>
    <name evidence="1" type="ORF">Pflav_029740</name>
</gene>
<dbReference type="KEGG" id="pfla:Pflav_029740"/>
<organism evidence="1 2">
    <name type="scientific">Phytohabitans flavus</name>
    <dbReference type="NCBI Taxonomy" id="1076124"/>
    <lineage>
        <taxon>Bacteria</taxon>
        <taxon>Bacillati</taxon>
        <taxon>Actinomycetota</taxon>
        <taxon>Actinomycetes</taxon>
        <taxon>Micromonosporales</taxon>
        <taxon>Micromonosporaceae</taxon>
    </lineage>
</organism>
<dbReference type="AlphaFoldDB" id="A0A6F8XRV1"/>
<keyword evidence="1" id="KW-0378">Hydrolase</keyword>
<reference evidence="1 2" key="1">
    <citation type="submission" date="2020-03" db="EMBL/GenBank/DDBJ databases">
        <title>Whole genome shotgun sequence of Phytohabitans flavus NBRC 107702.</title>
        <authorList>
            <person name="Komaki H."/>
            <person name="Tamura T."/>
        </authorList>
    </citation>
    <scope>NUCLEOTIDE SEQUENCE [LARGE SCALE GENOMIC DNA]</scope>
    <source>
        <strain evidence="1 2">NBRC 107702</strain>
    </source>
</reference>